<dbReference type="Proteomes" id="UP000008143">
    <property type="component" value="Chromosome 4"/>
</dbReference>
<dbReference type="RefSeq" id="XP_012817548.1">
    <property type="nucleotide sequence ID" value="XM_012962094.3"/>
</dbReference>
<dbReference type="GO" id="GO:0007267">
    <property type="term" value="P:cell-cell signaling"/>
    <property type="evidence" value="ECO:0000318"/>
    <property type="project" value="GO_Central"/>
</dbReference>
<dbReference type="OrthoDB" id="10055077at2759"/>
<dbReference type="KEGG" id="xtr:100493715"/>
<dbReference type="GeneTree" id="ENSGT00390000016768"/>
<keyword evidence="4" id="KW-1185">Reference proteome</keyword>
<accession>A0A803JZC5</accession>
<dbReference type="Ensembl" id="ENSXETT00000118553">
    <property type="protein sequence ID" value="ENSXETP00000113382"/>
    <property type="gene ID" value="ENSXETG00000047230"/>
</dbReference>
<dbReference type="AGR" id="Xenbase:XB-GENE-921364"/>
<evidence type="ECO:0000256" key="2">
    <source>
        <dbReference type="SAM" id="SignalP"/>
    </source>
</evidence>
<evidence type="ECO:0000313" key="4">
    <source>
        <dbReference type="Proteomes" id="UP000008143"/>
    </source>
</evidence>
<evidence type="ECO:0000313" key="6">
    <source>
        <dbReference type="Xenbase" id="XB-GENE-921364"/>
    </source>
</evidence>
<dbReference type="GeneID" id="100493715"/>
<dbReference type="Xenbase" id="XB-GENE-921364">
    <property type="gene designation" value="fjx1"/>
</dbReference>
<feature type="chain" id="PRO_5044663017" evidence="2">
    <location>
        <begin position="19"/>
        <end position="386"/>
    </location>
</feature>
<dbReference type="PANTHER" id="PTHR13147">
    <property type="entry name" value="FOUR-JOINTED BOX PROTEIN 1"/>
    <property type="match status" value="1"/>
</dbReference>
<name>A0A803JZC5_XENTR</name>
<gene>
    <name evidence="3 5 6" type="primary">fjx1</name>
</gene>
<dbReference type="GO" id="GO:0005615">
    <property type="term" value="C:extracellular space"/>
    <property type="evidence" value="ECO:0000318"/>
    <property type="project" value="GO_Central"/>
</dbReference>
<reference evidence="3" key="1">
    <citation type="journal article" date="2010" name="Science">
        <title>The genome of the Western clawed frog Xenopus tropicalis.</title>
        <authorList>
            <person name="Hellsten U."/>
            <person name="Harland R.M."/>
            <person name="Gilchrist M.J."/>
            <person name="Hendrix D."/>
            <person name="Jurka J."/>
            <person name="Kapitonov V."/>
            <person name="Ovcharenko I."/>
            <person name="Putnam N.H."/>
            <person name="Shu S."/>
            <person name="Taher L."/>
            <person name="Blitz I.L."/>
            <person name="Blumberg B."/>
            <person name="Dichmann D.S."/>
            <person name="Dubchak I."/>
            <person name="Amaya E."/>
            <person name="Detter J.C."/>
            <person name="Fletcher R."/>
            <person name="Gerhard D.S."/>
            <person name="Goodstein D."/>
            <person name="Graves T."/>
            <person name="Grigoriev I.V."/>
            <person name="Grimwood J."/>
            <person name="Kawashima T."/>
            <person name="Lindquist E."/>
            <person name="Lucas S.M."/>
            <person name="Mead P.E."/>
            <person name="Mitros T."/>
            <person name="Ogino H."/>
            <person name="Ohta Y."/>
            <person name="Poliakov A.V."/>
            <person name="Pollet N."/>
            <person name="Robert J."/>
            <person name="Salamov A."/>
            <person name="Sater A.K."/>
            <person name="Schmutz J."/>
            <person name="Terry A."/>
            <person name="Vize P.D."/>
            <person name="Warren W.C."/>
            <person name="Wells D."/>
            <person name="Wills A."/>
            <person name="Wilson R.K."/>
            <person name="Zimmerman L.B."/>
            <person name="Zorn A.M."/>
            <person name="Grainger R."/>
            <person name="Grammer T."/>
            <person name="Khokha M.K."/>
            <person name="Richardson P.M."/>
            <person name="Rokhsar D.S."/>
        </authorList>
    </citation>
    <scope>NUCLEOTIDE SEQUENCE [LARGE SCALE GENOMIC DNA]</scope>
    <source>
        <strain evidence="3">Nigerian</strain>
    </source>
</reference>
<proteinExistence type="predicted"/>
<reference evidence="3" key="2">
    <citation type="submission" date="2021-03" db="UniProtKB">
        <authorList>
            <consortium name="Ensembl"/>
        </authorList>
    </citation>
    <scope>IDENTIFICATION</scope>
</reference>
<dbReference type="PRINTS" id="PR02072">
    <property type="entry name" value="4JOINTEDBOX1"/>
</dbReference>
<dbReference type="InterPro" id="IPR024868">
    <property type="entry name" value="FJX1/FJ"/>
</dbReference>
<feature type="region of interest" description="Disordered" evidence="1">
    <location>
        <begin position="26"/>
        <end position="76"/>
    </location>
</feature>
<feature type="signal peptide" evidence="2">
    <location>
        <begin position="1"/>
        <end position="18"/>
    </location>
</feature>
<dbReference type="PANTHER" id="PTHR13147:SF5">
    <property type="entry name" value="FOUR-JOINTED BOX PROTEIN 1"/>
    <property type="match status" value="1"/>
</dbReference>
<evidence type="ECO:0000256" key="1">
    <source>
        <dbReference type="SAM" id="MobiDB-lite"/>
    </source>
</evidence>
<dbReference type="AlphaFoldDB" id="A0A803JZC5"/>
<organism evidence="3">
    <name type="scientific">Xenopus tropicalis</name>
    <name type="common">Western clawed frog</name>
    <name type="synonym">Silurana tropicalis</name>
    <dbReference type="NCBI Taxonomy" id="8364"/>
    <lineage>
        <taxon>Eukaryota</taxon>
        <taxon>Metazoa</taxon>
        <taxon>Chordata</taxon>
        <taxon>Craniata</taxon>
        <taxon>Vertebrata</taxon>
        <taxon>Euteleostomi</taxon>
        <taxon>Amphibia</taxon>
        <taxon>Batrachia</taxon>
        <taxon>Anura</taxon>
        <taxon>Pipoidea</taxon>
        <taxon>Pipidae</taxon>
        <taxon>Xenopodinae</taxon>
        <taxon>Xenopus</taxon>
        <taxon>Silurana</taxon>
    </lineage>
</organism>
<protein>
    <submittedName>
        <fullName evidence="3">Four-jointed box kinase 1</fullName>
    </submittedName>
    <submittedName>
        <fullName evidence="5">Four-jointed box protein 1</fullName>
    </submittedName>
</protein>
<dbReference type="CTD" id="24147"/>
<evidence type="ECO:0000313" key="5">
    <source>
        <dbReference type="RefSeq" id="XP_012817548.1"/>
    </source>
</evidence>
<sequence length="386" mass="42799">MRAALTLILSGFLLLVGGMLLSRREPHPIEHPKDPPHRFPRSVRTPPTVGATFHSAGSPPLTTGYKPTDKSTRAPADSPLEQGIFWPPALEQALPMGFPLEAAERWKETARSAGVVALERGCGRSTNRMATLSDGSRVCVRYGINPEQIQGELLSYYLSRLLGLRGVPPCVLSRVGSPQWAPVQTELAATGWTQGALVSFTPWLHNLSSVLPPMALRAQDGKLRPLRTELGKGGATMLELAQWADLILFDYLTANFDRLVSNLFSLQWDPHIMLRGTNNLHRTPDGALVLLDNEAGFAHGYRLLGTWDKYNEQLLGTVCVFRRSVVRKVREMYLARNFAQELQALYLQEEPLAAELGLLSEAQAQTLQGRVGHEYKHMLSCQDKYS</sequence>
<keyword evidence="2" id="KW-0732">Signal</keyword>
<feature type="compositionally biased region" description="Basic and acidic residues" evidence="1">
    <location>
        <begin position="26"/>
        <end position="37"/>
    </location>
</feature>
<dbReference type="OMA" id="WSEWLED"/>
<evidence type="ECO:0000313" key="3">
    <source>
        <dbReference type="Ensembl" id="ENSXETP00000113382"/>
    </source>
</evidence>
<reference evidence="5" key="3">
    <citation type="submission" date="2025-04" db="UniProtKB">
        <authorList>
            <consortium name="RefSeq"/>
        </authorList>
    </citation>
    <scope>IDENTIFICATION</scope>
    <source>
        <strain evidence="5">Nigerian</strain>
        <tissue evidence="5">Liver and blood</tissue>
    </source>
</reference>